<evidence type="ECO:0000313" key="1">
    <source>
        <dbReference type="EMBL" id="UOO90268.1"/>
    </source>
</evidence>
<protein>
    <submittedName>
        <fullName evidence="1">Phage tail protein I</fullName>
    </submittedName>
</protein>
<keyword evidence="2" id="KW-1185">Reference proteome</keyword>
<dbReference type="EMBL" id="CP091511">
    <property type="protein sequence ID" value="UOO90268.1"/>
    <property type="molecule type" value="Genomic_DNA"/>
</dbReference>
<reference evidence="1 2" key="1">
    <citation type="journal article" date="2022" name="Res Sq">
        <title>Evolution of multicellular longitudinally dividing oral cavity symbionts (Neisseriaceae).</title>
        <authorList>
            <person name="Nyongesa S."/>
            <person name="Weber P."/>
            <person name="Bernet E."/>
            <person name="Pullido F."/>
            <person name="Nieckarz M."/>
            <person name="Delaby M."/>
            <person name="Nieves C."/>
            <person name="Viehboeck T."/>
            <person name="Krause N."/>
            <person name="Rivera-Millot A."/>
            <person name="Nakamura A."/>
            <person name="Vischer N."/>
            <person name="VanNieuwenhze M."/>
            <person name="Brun Y."/>
            <person name="Cava F."/>
            <person name="Bulgheresi S."/>
            <person name="Veyrier F."/>
        </authorList>
    </citation>
    <scope>NUCLEOTIDE SEQUENCE [LARGE SCALE GENOMIC DNA]</scope>
    <source>
        <strain evidence="1 2">SN4</strain>
    </source>
</reference>
<dbReference type="Pfam" id="PF09684">
    <property type="entry name" value="Tail_P2_I"/>
    <property type="match status" value="1"/>
</dbReference>
<sequence length="196" mass="21917">MTDISLLPSSATDLQHALALTTAKATDLNHNVIRDSRDPLICDVDLLPWLAWENSIDDAEGWVFAEGETEKRALIANYIRKHEFKGTPASIRQLFRDLGLGEIDIIEDVGKIRYDGKVIHDGTYLHGSTGSTWATYNIIVKEQPITNDQADFLKTILKGIAPARCELRQIIYTRVAIRHNNVAMYDGTYNYGAVDG</sequence>
<name>A0ABY4E4K5_9NEIS</name>
<gene>
    <name evidence="1" type="ORF">LVJ82_04585</name>
</gene>
<organism evidence="1 2">
    <name type="scientific">Vitreoscilla massiliensis</name>
    <dbReference type="NCBI Taxonomy" id="1689272"/>
    <lineage>
        <taxon>Bacteria</taxon>
        <taxon>Pseudomonadati</taxon>
        <taxon>Pseudomonadota</taxon>
        <taxon>Betaproteobacteria</taxon>
        <taxon>Neisseriales</taxon>
        <taxon>Neisseriaceae</taxon>
        <taxon>Vitreoscilla</taxon>
    </lineage>
</organism>
<dbReference type="NCBIfam" id="TIGR01634">
    <property type="entry name" value="tail_P2_I"/>
    <property type="match status" value="1"/>
</dbReference>
<dbReference type="Proteomes" id="UP000832011">
    <property type="component" value="Chromosome"/>
</dbReference>
<accession>A0ABY4E4K5</accession>
<dbReference type="InterPro" id="IPR006521">
    <property type="entry name" value="Tail_protein_I"/>
</dbReference>
<evidence type="ECO:0000313" key="2">
    <source>
        <dbReference type="Proteomes" id="UP000832011"/>
    </source>
</evidence>
<dbReference type="RefSeq" id="WP_058355840.1">
    <property type="nucleotide sequence ID" value="NZ_CABKVG010000008.1"/>
</dbReference>
<proteinExistence type="predicted"/>